<dbReference type="GO" id="GO:0000162">
    <property type="term" value="P:L-tryptophan biosynthetic process"/>
    <property type="evidence" value="ECO:0007669"/>
    <property type="project" value="UniProtKB-UniRule"/>
</dbReference>
<evidence type="ECO:0000259" key="11">
    <source>
        <dbReference type="Pfam" id="PF00697"/>
    </source>
</evidence>
<evidence type="ECO:0000256" key="8">
    <source>
        <dbReference type="ARBA" id="ARBA00023141"/>
    </source>
</evidence>
<dbReference type="Pfam" id="PF00697">
    <property type="entry name" value="PRAI"/>
    <property type="match status" value="1"/>
</dbReference>
<comment type="similarity">
    <text evidence="3 10">Belongs to the TrpF family.</text>
</comment>
<evidence type="ECO:0000256" key="10">
    <source>
        <dbReference type="HAMAP-Rule" id="MF_00135"/>
    </source>
</evidence>
<comment type="pathway">
    <text evidence="2 10">Amino-acid biosynthesis; L-tryptophan biosynthesis; L-tryptophan from chorismate: step 3/5.</text>
</comment>
<dbReference type="InterPro" id="IPR044643">
    <property type="entry name" value="TrpF_fam"/>
</dbReference>
<dbReference type="AlphaFoldDB" id="G3IQK3"/>
<comment type="catalytic activity">
    <reaction evidence="1 10">
        <text>N-(5-phospho-beta-D-ribosyl)anthranilate = 1-(2-carboxyphenylamino)-1-deoxy-D-ribulose 5-phosphate</text>
        <dbReference type="Rhea" id="RHEA:21540"/>
        <dbReference type="ChEBI" id="CHEBI:18277"/>
        <dbReference type="ChEBI" id="CHEBI:58613"/>
        <dbReference type="EC" id="5.3.1.24"/>
    </reaction>
</comment>
<dbReference type="FunFam" id="3.20.20.70:FF:000075">
    <property type="entry name" value="Tryptophan biosynthesis protein TRP1"/>
    <property type="match status" value="1"/>
</dbReference>
<dbReference type="Proteomes" id="UP000004664">
    <property type="component" value="Unassembled WGS sequence"/>
</dbReference>
<dbReference type="SUPFAM" id="SSF51366">
    <property type="entry name" value="Ribulose-phoshate binding barrel"/>
    <property type="match status" value="1"/>
</dbReference>
<evidence type="ECO:0000313" key="13">
    <source>
        <dbReference type="Proteomes" id="UP000004664"/>
    </source>
</evidence>
<feature type="domain" description="N-(5'phosphoribosyl) anthranilate isomerase (PRAI)" evidence="11">
    <location>
        <begin position="5"/>
        <end position="200"/>
    </location>
</feature>
<dbReference type="UniPathway" id="UPA00035">
    <property type="reaction ID" value="UER00042"/>
</dbReference>
<dbReference type="PANTHER" id="PTHR42894:SF1">
    <property type="entry name" value="N-(5'-PHOSPHORIBOSYL)ANTHRANILATE ISOMERASE"/>
    <property type="match status" value="1"/>
</dbReference>
<keyword evidence="6 10" id="KW-0028">Amino-acid biosynthesis</keyword>
<evidence type="ECO:0000256" key="6">
    <source>
        <dbReference type="ARBA" id="ARBA00022605"/>
    </source>
</evidence>
<proteinExistence type="inferred from homology"/>
<dbReference type="PANTHER" id="PTHR42894">
    <property type="entry name" value="N-(5'-PHOSPHORIBOSYL)ANTHRANILATE ISOMERASE"/>
    <property type="match status" value="1"/>
</dbReference>
<keyword evidence="8 10" id="KW-0057">Aromatic amino acid biosynthesis</keyword>
<reference evidence="12 13" key="1">
    <citation type="submission" date="2011-06" db="EMBL/GenBank/DDBJ databases">
        <title>Genomic sequence of Methylobacter tundripaludum SV96.</title>
        <authorList>
            <consortium name="US DOE Joint Genome Institute"/>
            <person name="Lucas S."/>
            <person name="Han J."/>
            <person name="Lapidus A."/>
            <person name="Cheng J.-F."/>
            <person name="Goodwin L."/>
            <person name="Pitluck S."/>
            <person name="Held B."/>
            <person name="Detter J.C."/>
            <person name="Han C."/>
            <person name="Tapia R."/>
            <person name="Land M."/>
            <person name="Hauser L."/>
            <person name="Kyrpides N."/>
            <person name="Ivanova N."/>
            <person name="Ovchinnikova G."/>
            <person name="Pagani I."/>
            <person name="Klotz M.G."/>
            <person name="Dispirito A.A."/>
            <person name="Murrell J.C."/>
            <person name="Dunfield P."/>
            <person name="Kalyuzhnaya M.G."/>
            <person name="Svenning M."/>
            <person name="Trotsenko Y.A."/>
            <person name="Stein L.Y."/>
            <person name="Woyke T."/>
        </authorList>
    </citation>
    <scope>NUCLEOTIDE SEQUENCE [LARGE SCALE GENOMIC DNA]</scope>
    <source>
        <strain evidence="13">ATCC BAA-1195 / DSM 17260 / SV96</strain>
    </source>
</reference>
<dbReference type="HOGENOM" id="CLU_076364_2_0_6"/>
<evidence type="ECO:0000256" key="7">
    <source>
        <dbReference type="ARBA" id="ARBA00022822"/>
    </source>
</evidence>
<dbReference type="Gene3D" id="3.20.20.70">
    <property type="entry name" value="Aldolase class I"/>
    <property type="match status" value="1"/>
</dbReference>
<sequence length="210" mass="23029">MRTRVKICGFTRVEDAVCAARLGVDAIGLVFYPPSPRNVGIDQAIEIVNALPAFVSVIALFVDEREARIREVLERVSIDCLQFHGDEPAEACRLYGKRYMKAVRMQEGIDISGLARQYHDAAGLLLDAYHPGAKGGTGSRFDWNRIPEQCALPIVLAGGLDESNARQAVQTVRPYALDVSSGVETEKGVKDALKMAAFIREVNEGDRIII</sequence>
<dbReference type="InterPro" id="IPR001240">
    <property type="entry name" value="PRAI_dom"/>
</dbReference>
<evidence type="ECO:0000256" key="4">
    <source>
        <dbReference type="ARBA" id="ARBA00012572"/>
    </source>
</evidence>
<evidence type="ECO:0000256" key="3">
    <source>
        <dbReference type="ARBA" id="ARBA00007571"/>
    </source>
</evidence>
<dbReference type="CDD" id="cd00405">
    <property type="entry name" value="PRAI"/>
    <property type="match status" value="1"/>
</dbReference>
<dbReference type="HAMAP" id="MF_00135">
    <property type="entry name" value="PRAI"/>
    <property type="match status" value="1"/>
</dbReference>
<dbReference type="InterPro" id="IPR011060">
    <property type="entry name" value="RibuloseP-bd_barrel"/>
</dbReference>
<organism evidence="12 13">
    <name type="scientific">Methylobacter tundripaludum (strain ATCC BAA-1195 / DSM 17260 / SV96)</name>
    <dbReference type="NCBI Taxonomy" id="697282"/>
    <lineage>
        <taxon>Bacteria</taxon>
        <taxon>Pseudomonadati</taxon>
        <taxon>Pseudomonadota</taxon>
        <taxon>Gammaproteobacteria</taxon>
        <taxon>Methylococcales</taxon>
        <taxon>Methylococcaceae</taxon>
        <taxon>Methylobacter</taxon>
    </lineage>
</organism>
<dbReference type="NCBIfam" id="NF002299">
    <property type="entry name" value="PRK01222.1-6"/>
    <property type="match status" value="1"/>
</dbReference>
<evidence type="ECO:0000256" key="9">
    <source>
        <dbReference type="ARBA" id="ARBA00023235"/>
    </source>
</evidence>
<protein>
    <recommendedName>
        <fullName evidence="5 10">N-(5'-phosphoribosyl)anthranilate isomerase</fullName>
        <shortName evidence="10">PRAI</shortName>
        <ecNumber evidence="4 10">5.3.1.24</ecNumber>
    </recommendedName>
</protein>
<accession>G3IQK3</accession>
<dbReference type="RefSeq" id="WP_006890064.1">
    <property type="nucleotide sequence ID" value="NZ_JH109152.1"/>
</dbReference>
<evidence type="ECO:0000313" key="12">
    <source>
        <dbReference type="EMBL" id="EGW22089.1"/>
    </source>
</evidence>
<gene>
    <name evidence="10" type="primary">trpF</name>
    <name evidence="12" type="ORF">Mettu_0888</name>
</gene>
<dbReference type="OrthoDB" id="9796196at2"/>
<dbReference type="NCBIfam" id="NF002298">
    <property type="entry name" value="PRK01222.1-4"/>
    <property type="match status" value="1"/>
</dbReference>
<dbReference type="STRING" id="697282.Mettu_0888"/>
<keyword evidence="9 10" id="KW-0413">Isomerase</keyword>
<name>G3IQK3_METTV</name>
<keyword evidence="7 10" id="KW-0822">Tryptophan biosynthesis</keyword>
<evidence type="ECO:0000256" key="5">
    <source>
        <dbReference type="ARBA" id="ARBA00022272"/>
    </source>
</evidence>
<evidence type="ECO:0000256" key="2">
    <source>
        <dbReference type="ARBA" id="ARBA00004664"/>
    </source>
</evidence>
<dbReference type="EMBL" id="JH109152">
    <property type="protein sequence ID" value="EGW22089.1"/>
    <property type="molecule type" value="Genomic_DNA"/>
</dbReference>
<dbReference type="InterPro" id="IPR013785">
    <property type="entry name" value="Aldolase_TIM"/>
</dbReference>
<dbReference type="EC" id="5.3.1.24" evidence="4 10"/>
<dbReference type="GO" id="GO:0004640">
    <property type="term" value="F:phosphoribosylanthranilate isomerase activity"/>
    <property type="evidence" value="ECO:0007669"/>
    <property type="project" value="UniProtKB-UniRule"/>
</dbReference>
<dbReference type="eggNOG" id="COG0135">
    <property type="taxonomic scope" value="Bacteria"/>
</dbReference>
<evidence type="ECO:0000256" key="1">
    <source>
        <dbReference type="ARBA" id="ARBA00001164"/>
    </source>
</evidence>
<keyword evidence="13" id="KW-1185">Reference proteome</keyword>